<keyword evidence="2" id="KW-0805">Transcription regulation</keyword>
<dbReference type="PANTHER" id="PTHR44191">
    <property type="entry name" value="TRANSCRIPTION FACTOR KUA1"/>
    <property type="match status" value="1"/>
</dbReference>
<dbReference type="GO" id="GO:0005634">
    <property type="term" value="C:nucleus"/>
    <property type="evidence" value="ECO:0007669"/>
    <property type="project" value="UniProtKB-SubCell"/>
</dbReference>
<dbReference type="Proteomes" id="UP000224567">
    <property type="component" value="Unassembled WGS sequence"/>
</dbReference>
<accession>A0A2G2VZQ2</accession>
<dbReference type="InterPro" id="IPR001005">
    <property type="entry name" value="SANT/Myb"/>
</dbReference>
<evidence type="ECO:0000256" key="1">
    <source>
        <dbReference type="ARBA" id="ARBA00004123"/>
    </source>
</evidence>
<dbReference type="InterPro" id="IPR009057">
    <property type="entry name" value="Homeodomain-like_sf"/>
</dbReference>
<proteinExistence type="predicted"/>
<dbReference type="InterPro" id="IPR013103">
    <property type="entry name" value="RVT_2"/>
</dbReference>
<sequence>MPDIYGCFCDMLKLIRFLNPLQELSLFMFESFLVDPKKMSTDRTCNSSFWTKDEDKILENTLAIYSEDKDLFTKMEEALPGKSRDDIINHYNILTEDVEAIDSGRVPLPNYLELQSDSNQNSRADVEWRRGASWTELEHRSFLRGLDKYGRGDWKSISRNCVITRTPRQVASHAQKYFKRLQAVPKEKRRASILDITSADAEAAGTSQAVPSTKNEIMLPRESINAEQTIAVAEGESSGHDAVFVNGMDSLNPDRNSEFIFSIDDIIMEKEDANETGFLVDAGSSLLPSEQPCAAASTGAYGHPITRIGSDLEALLTEPREEDNDINSIFVVRKAPTSHEVLLNAAHSGISSYAAASFDAENAPEGNVAAYSRMSSYADASSDAVNAPENMVAAHSGMTNFAVTSRFASNAPQDMVAAHASQLPPFTLSSNFDVGDAPMMSSYDNCVYFKEISDGLFLYLLLYVDDILIAAKDMREIIKVKAQLSKEFEIKDLKAAKKILGMEILRDRDTLLEAHFKLLATLSPKTDDEHDYMSRVPYSSAVGSLMHAMCVPDHIYHLQSVQLAYTWKILFWRNRDGVIGYVDFNFARDIDKKRNLTGYIFTIGGCVISWKATLQTTVVLSTTETECYLFFRSERTKHIDVRYHFMREIIAHSDIMIRKISSYDNPADMMTKTLPSSKFENCLDLVSVNN</sequence>
<dbReference type="GO" id="GO:0009739">
    <property type="term" value="P:response to gibberellin"/>
    <property type="evidence" value="ECO:0007669"/>
    <property type="project" value="TreeGrafter"/>
</dbReference>
<dbReference type="GO" id="GO:0009751">
    <property type="term" value="P:response to salicylic acid"/>
    <property type="evidence" value="ECO:0007669"/>
    <property type="project" value="TreeGrafter"/>
</dbReference>
<evidence type="ECO:0000256" key="2">
    <source>
        <dbReference type="ARBA" id="ARBA00023015"/>
    </source>
</evidence>
<dbReference type="GO" id="GO:0010597">
    <property type="term" value="P:green leaf volatile biosynthetic process"/>
    <property type="evidence" value="ECO:0007669"/>
    <property type="project" value="UniProtKB-ARBA"/>
</dbReference>
<reference evidence="10" key="2">
    <citation type="journal article" date="2017" name="J. Anim. Genet.">
        <title>Multiple reference genome sequences of hot pepper reveal the massive evolution of plant disease resistance genes by retroduplication.</title>
        <authorList>
            <person name="Kim S."/>
            <person name="Park J."/>
            <person name="Yeom S.-I."/>
            <person name="Kim Y.-M."/>
            <person name="Seo E."/>
            <person name="Kim K.-T."/>
            <person name="Kim M.-S."/>
            <person name="Lee J.M."/>
            <person name="Cheong K."/>
            <person name="Shin H.-S."/>
            <person name="Kim S.-B."/>
            <person name="Han K."/>
            <person name="Lee J."/>
            <person name="Park M."/>
            <person name="Lee H.-A."/>
            <person name="Lee H.-Y."/>
            <person name="Lee Y."/>
            <person name="Oh S."/>
            <person name="Lee J.H."/>
            <person name="Choi E."/>
            <person name="Choi E."/>
            <person name="Lee S.E."/>
            <person name="Jeon J."/>
            <person name="Kim H."/>
            <person name="Choi G."/>
            <person name="Song H."/>
            <person name="Lee J."/>
            <person name="Lee S.-C."/>
            <person name="Kwon J.-K."/>
            <person name="Lee H.-Y."/>
            <person name="Koo N."/>
            <person name="Hong Y."/>
            <person name="Kim R.W."/>
            <person name="Kang W.-H."/>
            <person name="Huh J.H."/>
            <person name="Kang B.-C."/>
            <person name="Yang T.-J."/>
            <person name="Lee Y.-H."/>
            <person name="Bennetzen J.L."/>
            <person name="Choi D."/>
        </authorList>
    </citation>
    <scope>NUCLEOTIDE SEQUENCE [LARGE SCALE GENOMIC DNA]</scope>
    <source>
        <strain evidence="10">cv. PBC81</strain>
    </source>
</reference>
<evidence type="ECO:0000313" key="10">
    <source>
        <dbReference type="Proteomes" id="UP000224567"/>
    </source>
</evidence>
<evidence type="ECO:0000256" key="4">
    <source>
        <dbReference type="ARBA" id="ARBA00023163"/>
    </source>
</evidence>
<evidence type="ECO:0000259" key="6">
    <source>
        <dbReference type="PROSITE" id="PS50090"/>
    </source>
</evidence>
<protein>
    <recommendedName>
        <fullName evidence="11">Transcription factor MYB1R1</fullName>
    </recommendedName>
</protein>
<gene>
    <name evidence="9" type="ORF">CQW23_22037</name>
</gene>
<dbReference type="GO" id="GO:0006355">
    <property type="term" value="P:regulation of DNA-templated transcription"/>
    <property type="evidence" value="ECO:0007669"/>
    <property type="project" value="UniProtKB-ARBA"/>
</dbReference>
<dbReference type="Gene3D" id="1.10.10.60">
    <property type="entry name" value="Homeodomain-like"/>
    <property type="match status" value="2"/>
</dbReference>
<feature type="domain" description="HTH myb-type" evidence="8">
    <location>
        <begin position="129"/>
        <end position="182"/>
    </location>
</feature>
<dbReference type="SUPFAM" id="SSF46689">
    <property type="entry name" value="Homeodomain-like"/>
    <property type="match status" value="2"/>
</dbReference>
<dbReference type="Pfam" id="PF07727">
    <property type="entry name" value="RVT_2"/>
    <property type="match status" value="1"/>
</dbReference>
<evidence type="ECO:0008006" key="11">
    <source>
        <dbReference type="Google" id="ProtNLM"/>
    </source>
</evidence>
<dbReference type="AlphaFoldDB" id="A0A2G2VZQ2"/>
<dbReference type="InterPro" id="IPR006447">
    <property type="entry name" value="Myb_dom_plants"/>
</dbReference>
<dbReference type="CDD" id="cd09272">
    <property type="entry name" value="RNase_HI_RT_Ty1"/>
    <property type="match status" value="1"/>
</dbReference>
<keyword evidence="4" id="KW-0804">Transcription</keyword>
<dbReference type="EMBL" id="MLFT02000009">
    <property type="protein sequence ID" value="PHT38464.1"/>
    <property type="molecule type" value="Genomic_DNA"/>
</dbReference>
<dbReference type="PANTHER" id="PTHR44191:SF35">
    <property type="entry name" value="I-BOX BINDING FACTOR"/>
    <property type="match status" value="1"/>
</dbReference>
<dbReference type="InterPro" id="IPR017930">
    <property type="entry name" value="Myb_dom"/>
</dbReference>
<dbReference type="OrthoDB" id="1305065at2759"/>
<dbReference type="STRING" id="33114.A0A2G2VZQ2"/>
<evidence type="ECO:0000259" key="7">
    <source>
        <dbReference type="PROSITE" id="PS51293"/>
    </source>
</evidence>
<dbReference type="SMART" id="SM00717">
    <property type="entry name" value="SANT"/>
    <property type="match status" value="2"/>
</dbReference>
<dbReference type="FunFam" id="1.10.10.60:FF:000009">
    <property type="entry name" value="transcription factor MYB1R1"/>
    <property type="match status" value="1"/>
</dbReference>
<keyword evidence="5" id="KW-0539">Nucleus</keyword>
<feature type="domain" description="Myb-like" evidence="6">
    <location>
        <begin position="133"/>
        <end position="178"/>
    </location>
</feature>
<comment type="caution">
    <text evidence="9">The sequence shown here is derived from an EMBL/GenBank/DDBJ whole genome shotgun (WGS) entry which is preliminary data.</text>
</comment>
<dbReference type="NCBIfam" id="TIGR01557">
    <property type="entry name" value="myb_SHAQKYF"/>
    <property type="match status" value="1"/>
</dbReference>
<keyword evidence="10" id="KW-1185">Reference proteome</keyword>
<dbReference type="PROSITE" id="PS51293">
    <property type="entry name" value="SANT"/>
    <property type="match status" value="1"/>
</dbReference>
<evidence type="ECO:0000256" key="3">
    <source>
        <dbReference type="ARBA" id="ARBA00023125"/>
    </source>
</evidence>
<evidence type="ECO:0000256" key="5">
    <source>
        <dbReference type="ARBA" id="ARBA00023242"/>
    </source>
</evidence>
<dbReference type="Pfam" id="PF00249">
    <property type="entry name" value="Myb_DNA-binding"/>
    <property type="match status" value="1"/>
</dbReference>
<dbReference type="InterPro" id="IPR017884">
    <property type="entry name" value="SANT_dom"/>
</dbReference>
<dbReference type="GO" id="GO:0000976">
    <property type="term" value="F:transcription cis-regulatory region binding"/>
    <property type="evidence" value="ECO:0007669"/>
    <property type="project" value="UniProtKB-ARBA"/>
</dbReference>
<keyword evidence="3" id="KW-0238">DNA-binding</keyword>
<name>A0A2G2VZQ2_CAPBA</name>
<dbReference type="PROSITE" id="PS50090">
    <property type="entry name" value="MYB_LIKE"/>
    <property type="match status" value="1"/>
</dbReference>
<dbReference type="InterPro" id="IPR052245">
    <property type="entry name" value="Plant_Stress_Dev_TF"/>
</dbReference>
<comment type="subcellular location">
    <subcellularLocation>
        <location evidence="1">Nucleus</location>
    </subcellularLocation>
</comment>
<evidence type="ECO:0000313" key="9">
    <source>
        <dbReference type="EMBL" id="PHT38464.1"/>
    </source>
</evidence>
<dbReference type="PROSITE" id="PS51294">
    <property type="entry name" value="HTH_MYB"/>
    <property type="match status" value="1"/>
</dbReference>
<organism evidence="9 10">
    <name type="scientific">Capsicum baccatum</name>
    <name type="common">Peruvian pepper</name>
    <dbReference type="NCBI Taxonomy" id="33114"/>
    <lineage>
        <taxon>Eukaryota</taxon>
        <taxon>Viridiplantae</taxon>
        <taxon>Streptophyta</taxon>
        <taxon>Embryophyta</taxon>
        <taxon>Tracheophyta</taxon>
        <taxon>Spermatophyta</taxon>
        <taxon>Magnoliopsida</taxon>
        <taxon>eudicotyledons</taxon>
        <taxon>Gunneridae</taxon>
        <taxon>Pentapetalae</taxon>
        <taxon>asterids</taxon>
        <taxon>lamiids</taxon>
        <taxon>Solanales</taxon>
        <taxon>Solanaceae</taxon>
        <taxon>Solanoideae</taxon>
        <taxon>Capsiceae</taxon>
        <taxon>Capsicum</taxon>
    </lineage>
</organism>
<feature type="domain" description="SANT" evidence="7">
    <location>
        <begin position="129"/>
        <end position="182"/>
    </location>
</feature>
<evidence type="ECO:0000259" key="8">
    <source>
        <dbReference type="PROSITE" id="PS51294"/>
    </source>
</evidence>
<reference evidence="9 10" key="1">
    <citation type="journal article" date="2017" name="Genome Biol.">
        <title>New reference genome sequences of hot pepper reveal the massive evolution of plant disease-resistance genes by retroduplication.</title>
        <authorList>
            <person name="Kim S."/>
            <person name="Park J."/>
            <person name="Yeom S.I."/>
            <person name="Kim Y.M."/>
            <person name="Seo E."/>
            <person name="Kim K.T."/>
            <person name="Kim M.S."/>
            <person name="Lee J.M."/>
            <person name="Cheong K."/>
            <person name="Shin H.S."/>
            <person name="Kim S.B."/>
            <person name="Han K."/>
            <person name="Lee J."/>
            <person name="Park M."/>
            <person name="Lee H.A."/>
            <person name="Lee H.Y."/>
            <person name="Lee Y."/>
            <person name="Oh S."/>
            <person name="Lee J.H."/>
            <person name="Choi E."/>
            <person name="Choi E."/>
            <person name="Lee S.E."/>
            <person name="Jeon J."/>
            <person name="Kim H."/>
            <person name="Choi G."/>
            <person name="Song H."/>
            <person name="Lee J."/>
            <person name="Lee S.C."/>
            <person name="Kwon J.K."/>
            <person name="Lee H.Y."/>
            <person name="Koo N."/>
            <person name="Hong Y."/>
            <person name="Kim R.W."/>
            <person name="Kang W.H."/>
            <person name="Huh J.H."/>
            <person name="Kang B.C."/>
            <person name="Yang T.J."/>
            <person name="Lee Y.H."/>
            <person name="Bennetzen J.L."/>
            <person name="Choi D."/>
        </authorList>
    </citation>
    <scope>NUCLEOTIDE SEQUENCE [LARGE SCALE GENOMIC DNA]</scope>
    <source>
        <strain evidence="10">cv. PBC81</strain>
    </source>
</reference>
<dbReference type="CDD" id="cd00167">
    <property type="entry name" value="SANT"/>
    <property type="match status" value="2"/>
</dbReference>